<protein>
    <submittedName>
        <fullName evidence="1">Uncharacterized protein</fullName>
    </submittedName>
</protein>
<dbReference type="EMBL" id="CAKOGP040001781">
    <property type="protein sequence ID" value="CAJ1951466.1"/>
    <property type="molecule type" value="Genomic_DNA"/>
</dbReference>
<dbReference type="SUPFAM" id="SSF52540">
    <property type="entry name" value="P-loop containing nucleoside triphosphate hydrolases"/>
    <property type="match status" value="1"/>
</dbReference>
<proteinExistence type="predicted"/>
<gene>
    <name evidence="1" type="ORF">CYCCA115_LOCUS13087</name>
</gene>
<name>A0AAD2JHT0_9STRA</name>
<dbReference type="AlphaFoldDB" id="A0AAD2JHT0"/>
<evidence type="ECO:0000313" key="2">
    <source>
        <dbReference type="Proteomes" id="UP001295423"/>
    </source>
</evidence>
<keyword evidence="2" id="KW-1185">Reference proteome</keyword>
<reference evidence="1" key="1">
    <citation type="submission" date="2023-08" db="EMBL/GenBank/DDBJ databases">
        <authorList>
            <person name="Audoor S."/>
            <person name="Bilcke G."/>
        </authorList>
    </citation>
    <scope>NUCLEOTIDE SEQUENCE</scope>
</reference>
<dbReference type="Proteomes" id="UP001295423">
    <property type="component" value="Unassembled WGS sequence"/>
</dbReference>
<evidence type="ECO:0000313" key="1">
    <source>
        <dbReference type="EMBL" id="CAJ1951466.1"/>
    </source>
</evidence>
<dbReference type="Gene3D" id="3.40.50.300">
    <property type="entry name" value="P-loop containing nucleotide triphosphate hydrolases"/>
    <property type="match status" value="1"/>
</dbReference>
<comment type="caution">
    <text evidence="1">The sequence shown here is derived from an EMBL/GenBank/DDBJ whole genome shotgun (WGS) entry which is preliminary data.</text>
</comment>
<accession>A0AAD2JHT0</accession>
<dbReference type="InterPro" id="IPR027417">
    <property type="entry name" value="P-loop_NTPase"/>
</dbReference>
<organism evidence="1 2">
    <name type="scientific">Cylindrotheca closterium</name>
    <dbReference type="NCBI Taxonomy" id="2856"/>
    <lineage>
        <taxon>Eukaryota</taxon>
        <taxon>Sar</taxon>
        <taxon>Stramenopiles</taxon>
        <taxon>Ochrophyta</taxon>
        <taxon>Bacillariophyta</taxon>
        <taxon>Bacillariophyceae</taxon>
        <taxon>Bacillariophycidae</taxon>
        <taxon>Bacillariales</taxon>
        <taxon>Bacillariaceae</taxon>
        <taxon>Cylindrotheca</taxon>
    </lineage>
</organism>
<sequence length="690" mass="78992">METPPSLPTFEIKVALIGGNVQASDKTTLLNVLLRDKSGEEVSTTMTSDTTGVNEFAVVSSPTSQWELVPEDEPPVSFKRKVVVESIIITSNNNNNNKEEEVTTKRFEVEPEERFFEMRKDTQLVLVNVPSSIHEEGEEEEADANKKYMDYIENNWSTFDCIVVFMDTQDDIKEQVSPLLQLVKDNIDLQQDLPVIVLFNQKVVDDDYDFDEYDDLAEQEHIKQVEELVRKEVEKIFGVTADRSQENFDTILDTYDMLQNNGGDLQVSHFGEEDKPKPSWAKTSPFFIPVTGFVEDSANIDTLLKALSFVLGGEDNQKRIIEERIQLLLSRITYEAGFVQQLEMFHKQLVSLASSDKVVAVDVRPAFWQLCSALEQSYFDDSSSCSCKESKTTTTTEVFARLCQECHEYRRFVMEQEWDTEATRVVAAARSSCCRFFASMKWHFGFCADLKLMYHQLQQVSPHAIDVGTKKALNDTFHRLISDLWRQTLVVVKYSDTLKFLSALVDEIMEYDKLVHEAGLKFVRSYMEETFGYFLRHHLQTLCQKASDGLLYYSYMDPNIPQGSFASLTPMDWNRVFRSILLLRYDAHFCQEFGNEIVWMEYLIDQANSAIVPDMTGQARLKPVAHNQRQMFMKPATTNATANAGLGLLLPSNGFNLSQTVLEIPPSFSDPNHFAHVAWRYCAFLEGRHV</sequence>